<dbReference type="GO" id="GO:0006270">
    <property type="term" value="P:DNA replication initiation"/>
    <property type="evidence" value="ECO:0007669"/>
    <property type="project" value="InterPro"/>
</dbReference>
<dbReference type="InterPro" id="IPR003593">
    <property type="entry name" value="AAA+_ATPase"/>
</dbReference>
<dbReference type="GO" id="GO:0033314">
    <property type="term" value="P:mitotic DNA replication checkpoint signaling"/>
    <property type="evidence" value="ECO:0007669"/>
    <property type="project" value="TreeGrafter"/>
</dbReference>
<keyword evidence="4" id="KW-0131">Cell cycle</keyword>
<evidence type="ECO:0000313" key="8">
    <source>
        <dbReference type="EMBL" id="OAQ30952.1"/>
    </source>
</evidence>
<dbReference type="InterPro" id="IPR036390">
    <property type="entry name" value="WH_DNA-bd_sf"/>
</dbReference>
<organism evidence="8 9">
    <name type="scientific">Linnemannia elongata AG-77</name>
    <dbReference type="NCBI Taxonomy" id="1314771"/>
    <lineage>
        <taxon>Eukaryota</taxon>
        <taxon>Fungi</taxon>
        <taxon>Fungi incertae sedis</taxon>
        <taxon>Mucoromycota</taxon>
        <taxon>Mortierellomycotina</taxon>
        <taxon>Mortierellomycetes</taxon>
        <taxon>Mortierellales</taxon>
        <taxon>Mortierellaceae</taxon>
        <taxon>Linnemannia</taxon>
    </lineage>
</organism>
<feature type="region of interest" description="Disordered" evidence="5">
    <location>
        <begin position="498"/>
        <end position="517"/>
    </location>
</feature>
<dbReference type="SMART" id="SM00382">
    <property type="entry name" value="AAA"/>
    <property type="match status" value="1"/>
</dbReference>
<dbReference type="PANTHER" id="PTHR10763">
    <property type="entry name" value="CELL DIVISION CONTROL PROTEIN 6-RELATED"/>
    <property type="match status" value="1"/>
</dbReference>
<dbReference type="InterPro" id="IPR050311">
    <property type="entry name" value="ORC1/CDC6"/>
</dbReference>
<protein>
    <submittedName>
        <fullName evidence="8">p-loop containing nucleoside triphosphate hydrolase protein</fullName>
    </submittedName>
</protein>
<name>A0A197K034_9FUNG</name>
<dbReference type="GO" id="GO:0051301">
    <property type="term" value="P:cell division"/>
    <property type="evidence" value="ECO:0007669"/>
    <property type="project" value="UniProtKB-KW"/>
</dbReference>
<dbReference type="InterPro" id="IPR027417">
    <property type="entry name" value="P-loop_NTPase"/>
</dbReference>
<feature type="domain" description="Cdc6 C-terminal" evidence="7">
    <location>
        <begin position="678"/>
        <end position="759"/>
    </location>
</feature>
<sequence length="782" mass="86231">MAFLLRKRSLAFSDDENDAIHAYPPSPSKRRRETAYRQGLSLQLNLKNTTIPRGPIFVDPDVDTESAKENTRSDLRSRATSPTTPITTVDSNSSYKNNRSLFQPSTPATTTQSITPPMTPTRRSTRQSRLPPSHKNINYACENKAPPHPNSQQQSIPTTPKRKSPVLREQSPSCSNTNNSTGLTPAMNRMLKPSRGLAGLNTPSANAPADITETRNAGYATPERMSRTRSCLEQLSNSPSSSIRRTLSGGNLSSGVTIIPSEQLRHASATTGASTMLGYYQDAKALFRRTTEPHRLVGRVAERETIRQFCLNHILTPKAGSLYISGQPGTGKTALLKEMIRDMQPAIEKAPFTIKVLTINCMTVKDPKLVYHKMLVELGYKSEVGDKEAAIVVENLVLGDKKNKIMYVTILDEMDQLLTKDQEVLYKLFQWSYMDNSKLTLIGIANALDMTDRFLPRLKAKDCEPQLLNFNPYQVSEIREIIMDRLFSLEGSDDLVKEDAKSKGSDESKTVATSKGGWPRVAPLMQKPAIELCARKVAAATGDLRKALDICRQTIEMVELETKKMERMTARHSVPTTPTIEKPMPLQEISLADLENRIAGGGTRLVGGRILHSRTHSTSSVPSLSVYGGGSTLLTGEITIQEAPKVTIEHVKRALTSAFGSPMVQKMKNLNIHQQIVLAVLVIKIQAGKTIDCDVGKVFDHYAIACRSSNKIGAVSRGEYQDLINMLEANGLVTLSKAKEERLRKLTLVPRETEVLDAIKDQAILEAILTKASVKLNTADSD</sequence>
<dbReference type="SUPFAM" id="SSF52540">
    <property type="entry name" value="P-loop containing nucleoside triphosphate hydrolases"/>
    <property type="match status" value="1"/>
</dbReference>
<dbReference type="Proteomes" id="UP000078512">
    <property type="component" value="Unassembled WGS sequence"/>
</dbReference>
<dbReference type="InterPro" id="IPR003959">
    <property type="entry name" value="ATPase_AAA_core"/>
</dbReference>
<dbReference type="SUPFAM" id="SSF46785">
    <property type="entry name" value="Winged helix' DNA-binding domain"/>
    <property type="match status" value="1"/>
</dbReference>
<dbReference type="PANTHER" id="PTHR10763:SF26">
    <property type="entry name" value="CELL DIVISION CONTROL PROTEIN 6 HOMOLOG"/>
    <property type="match status" value="1"/>
</dbReference>
<proteinExistence type="inferred from homology"/>
<feature type="compositionally biased region" description="Basic and acidic residues" evidence="5">
    <location>
        <begin position="65"/>
        <end position="77"/>
    </location>
</feature>
<dbReference type="CDD" id="cd00009">
    <property type="entry name" value="AAA"/>
    <property type="match status" value="1"/>
</dbReference>
<dbReference type="Pfam" id="PF09079">
    <property type="entry name" value="WHD_Cdc6"/>
    <property type="match status" value="1"/>
</dbReference>
<keyword evidence="8" id="KW-0378">Hydrolase</keyword>
<evidence type="ECO:0000259" key="6">
    <source>
        <dbReference type="SMART" id="SM00382"/>
    </source>
</evidence>
<evidence type="ECO:0000313" key="9">
    <source>
        <dbReference type="Proteomes" id="UP000078512"/>
    </source>
</evidence>
<dbReference type="InterPro" id="IPR054425">
    <property type="entry name" value="Cdc6_ORC1-like_ATPase_lid"/>
</dbReference>
<keyword evidence="3" id="KW-0235">DNA replication</keyword>
<feature type="compositionally biased region" description="Polar residues" evidence="5">
    <location>
        <begin position="170"/>
        <end position="183"/>
    </location>
</feature>
<dbReference type="GO" id="GO:0005634">
    <property type="term" value="C:nucleus"/>
    <property type="evidence" value="ECO:0007669"/>
    <property type="project" value="UniProtKB-SubCell"/>
</dbReference>
<feature type="compositionally biased region" description="Basic and acidic residues" evidence="5">
    <location>
        <begin position="498"/>
        <end position="509"/>
    </location>
</feature>
<dbReference type="AlphaFoldDB" id="A0A197K034"/>
<feature type="domain" description="AAA+ ATPase" evidence="6">
    <location>
        <begin position="318"/>
        <end position="464"/>
    </location>
</feature>
<evidence type="ECO:0000256" key="5">
    <source>
        <dbReference type="SAM" id="MobiDB-lite"/>
    </source>
</evidence>
<comment type="similarity">
    <text evidence="1">Belongs to the CDC6/cdc18 family.</text>
</comment>
<dbReference type="STRING" id="1314771.A0A197K034"/>
<accession>A0A197K034</accession>
<keyword evidence="2" id="KW-0132">Cell division</keyword>
<dbReference type="FunFam" id="3.40.50.300:FF:000547">
    <property type="entry name" value="Cell division control protein"/>
    <property type="match status" value="1"/>
</dbReference>
<dbReference type="Gene3D" id="3.40.50.300">
    <property type="entry name" value="P-loop containing nucleotide triphosphate hydrolases"/>
    <property type="match status" value="1"/>
</dbReference>
<dbReference type="Gene3D" id="1.10.8.60">
    <property type="match status" value="1"/>
</dbReference>
<evidence type="ECO:0000256" key="1">
    <source>
        <dbReference type="ARBA" id="ARBA00006184"/>
    </source>
</evidence>
<dbReference type="GO" id="GO:0005524">
    <property type="term" value="F:ATP binding"/>
    <property type="evidence" value="ECO:0007669"/>
    <property type="project" value="InterPro"/>
</dbReference>
<dbReference type="GO" id="GO:0003688">
    <property type="term" value="F:DNA replication origin binding"/>
    <property type="evidence" value="ECO:0007669"/>
    <property type="project" value="TreeGrafter"/>
</dbReference>
<dbReference type="EMBL" id="KV442032">
    <property type="protein sequence ID" value="OAQ30952.1"/>
    <property type="molecule type" value="Genomic_DNA"/>
</dbReference>
<dbReference type="Gene3D" id="1.10.10.10">
    <property type="entry name" value="Winged helix-like DNA-binding domain superfamily/Winged helix DNA-binding domain"/>
    <property type="match status" value="1"/>
</dbReference>
<dbReference type="SMART" id="SM01074">
    <property type="entry name" value="Cdc6_C"/>
    <property type="match status" value="1"/>
</dbReference>
<feature type="compositionally biased region" description="Polar residues" evidence="5">
    <location>
        <begin position="78"/>
        <end position="112"/>
    </location>
</feature>
<evidence type="ECO:0000256" key="3">
    <source>
        <dbReference type="ARBA" id="ARBA00022705"/>
    </source>
</evidence>
<dbReference type="OrthoDB" id="1926878at2759"/>
<feature type="compositionally biased region" description="Low complexity" evidence="5">
    <location>
        <begin position="113"/>
        <end position="133"/>
    </location>
</feature>
<feature type="region of interest" description="Disordered" evidence="5">
    <location>
        <begin position="51"/>
        <end position="225"/>
    </location>
</feature>
<evidence type="ECO:0000259" key="7">
    <source>
        <dbReference type="SMART" id="SM01074"/>
    </source>
</evidence>
<dbReference type="Pfam" id="PF22606">
    <property type="entry name" value="Cdc6-ORC-like_ATPase_lid"/>
    <property type="match status" value="1"/>
</dbReference>
<reference evidence="8 9" key="1">
    <citation type="submission" date="2016-05" db="EMBL/GenBank/DDBJ databases">
        <title>Genome sequencing reveals origins of a unique bacterial endosymbiosis in the earliest lineages of terrestrial Fungi.</title>
        <authorList>
            <consortium name="DOE Joint Genome Institute"/>
            <person name="Uehling J."/>
            <person name="Gryganskyi A."/>
            <person name="Hameed K."/>
            <person name="Tschaplinski T."/>
            <person name="Misztal P."/>
            <person name="Wu S."/>
            <person name="Desiro A."/>
            <person name="Vande Pol N."/>
            <person name="Du Z.-Y."/>
            <person name="Zienkiewicz A."/>
            <person name="Zienkiewicz K."/>
            <person name="Morin E."/>
            <person name="Tisserant E."/>
            <person name="Splivallo R."/>
            <person name="Hainaut M."/>
            <person name="Henrissat B."/>
            <person name="Ohm R."/>
            <person name="Kuo A."/>
            <person name="Yan J."/>
            <person name="Lipzen A."/>
            <person name="Nolan M."/>
            <person name="Labutti K."/>
            <person name="Barry K."/>
            <person name="Goldstein A."/>
            <person name="Labbe J."/>
            <person name="Schadt C."/>
            <person name="Tuskan G."/>
            <person name="Grigoriev I."/>
            <person name="Martin F."/>
            <person name="Vilgalys R."/>
            <person name="Bonito G."/>
        </authorList>
    </citation>
    <scope>NUCLEOTIDE SEQUENCE [LARGE SCALE GENOMIC DNA]</scope>
    <source>
        <strain evidence="8 9">AG-77</strain>
    </source>
</reference>
<dbReference type="InterPro" id="IPR036388">
    <property type="entry name" value="WH-like_DNA-bd_sf"/>
</dbReference>
<dbReference type="InterPro" id="IPR015163">
    <property type="entry name" value="Cdc6_C"/>
</dbReference>
<gene>
    <name evidence="8" type="ORF">K457DRAFT_92826</name>
</gene>
<dbReference type="Pfam" id="PF00004">
    <property type="entry name" value="AAA"/>
    <property type="match status" value="1"/>
</dbReference>
<keyword evidence="9" id="KW-1185">Reference proteome</keyword>
<evidence type="ECO:0000256" key="4">
    <source>
        <dbReference type="ARBA" id="ARBA00023306"/>
    </source>
</evidence>
<evidence type="ECO:0000256" key="2">
    <source>
        <dbReference type="ARBA" id="ARBA00022618"/>
    </source>
</evidence>
<dbReference type="GO" id="GO:0016887">
    <property type="term" value="F:ATP hydrolysis activity"/>
    <property type="evidence" value="ECO:0007669"/>
    <property type="project" value="InterPro"/>
</dbReference>